<dbReference type="SUPFAM" id="SSF53137">
    <property type="entry name" value="Translational machinery components"/>
    <property type="match status" value="1"/>
</dbReference>
<evidence type="ECO:0000256" key="7">
    <source>
        <dbReference type="HAMAP-Rule" id="MF_01337"/>
    </source>
</evidence>
<sequence length="139" mass="15059">MSQTTSSPSDKPIKRTPLGTDASTQRRISRARRHFRLRKKVSGTPDRPRLAVHRSARHIHVQVINDIDGRTLAAASSMEADVRAIEGDKSARSAKVGALIAERAKEAGIDAVVFDRGGHDYHGRIAALADAAREGGLNF</sequence>
<protein>
    <recommendedName>
        <fullName evidence="6 7">Large ribosomal subunit protein uL18</fullName>
    </recommendedName>
</protein>
<dbReference type="RefSeq" id="WP_192039114.1">
    <property type="nucleotide sequence ID" value="NZ_JACYWE010000004.1"/>
</dbReference>
<name>A0A927JBZ1_9ACTN</name>
<comment type="function">
    <text evidence="7">This is one of the proteins that bind and probably mediate the attachment of the 5S RNA into the large ribosomal subunit, where it forms part of the central protuberance.</text>
</comment>
<comment type="caution">
    <text evidence="9">The sequence shown here is derived from an EMBL/GenBank/DDBJ whole genome shotgun (WGS) entry which is preliminary data.</text>
</comment>
<keyword evidence="10" id="KW-1185">Reference proteome</keyword>
<evidence type="ECO:0000256" key="2">
    <source>
        <dbReference type="ARBA" id="ARBA00022730"/>
    </source>
</evidence>
<dbReference type="NCBIfam" id="TIGR00060">
    <property type="entry name" value="L18_bact"/>
    <property type="match status" value="1"/>
</dbReference>
<dbReference type="CDD" id="cd00432">
    <property type="entry name" value="Ribosomal_L18_L5e"/>
    <property type="match status" value="1"/>
</dbReference>
<organism evidence="9 10">
    <name type="scientific">Lolliginicoccus lacisalsi</name>
    <dbReference type="NCBI Taxonomy" id="2742202"/>
    <lineage>
        <taxon>Bacteria</taxon>
        <taxon>Bacillati</taxon>
        <taxon>Actinomycetota</taxon>
        <taxon>Actinomycetes</taxon>
        <taxon>Mycobacteriales</taxon>
        <taxon>Hoyosellaceae</taxon>
        <taxon>Lolliginicoccus</taxon>
    </lineage>
</organism>
<evidence type="ECO:0000256" key="4">
    <source>
        <dbReference type="ARBA" id="ARBA00022980"/>
    </source>
</evidence>
<dbReference type="FunFam" id="3.30.420.100:FF:000001">
    <property type="entry name" value="50S ribosomal protein L18"/>
    <property type="match status" value="1"/>
</dbReference>
<evidence type="ECO:0000256" key="3">
    <source>
        <dbReference type="ARBA" id="ARBA00022884"/>
    </source>
</evidence>
<evidence type="ECO:0000256" key="8">
    <source>
        <dbReference type="SAM" id="MobiDB-lite"/>
    </source>
</evidence>
<dbReference type="GO" id="GO:0022625">
    <property type="term" value="C:cytosolic large ribosomal subunit"/>
    <property type="evidence" value="ECO:0007669"/>
    <property type="project" value="TreeGrafter"/>
</dbReference>
<proteinExistence type="inferred from homology"/>
<dbReference type="GO" id="GO:0006412">
    <property type="term" value="P:translation"/>
    <property type="evidence" value="ECO:0007669"/>
    <property type="project" value="UniProtKB-UniRule"/>
</dbReference>
<dbReference type="PANTHER" id="PTHR12899:SF3">
    <property type="entry name" value="LARGE RIBOSOMAL SUBUNIT PROTEIN UL18M"/>
    <property type="match status" value="1"/>
</dbReference>
<gene>
    <name evidence="7 9" type="primary">rplR</name>
    <name evidence="9" type="ORF">HT102_07880</name>
</gene>
<dbReference type="GO" id="GO:0008097">
    <property type="term" value="F:5S rRNA binding"/>
    <property type="evidence" value="ECO:0007669"/>
    <property type="project" value="TreeGrafter"/>
</dbReference>
<keyword evidence="5 7" id="KW-0687">Ribonucleoprotein</keyword>
<dbReference type="EMBL" id="JACYWE010000004">
    <property type="protein sequence ID" value="MBD8506399.1"/>
    <property type="molecule type" value="Genomic_DNA"/>
</dbReference>
<evidence type="ECO:0000256" key="1">
    <source>
        <dbReference type="ARBA" id="ARBA00007116"/>
    </source>
</evidence>
<dbReference type="InterPro" id="IPR004389">
    <property type="entry name" value="Ribosomal_uL18_bac-type"/>
</dbReference>
<feature type="region of interest" description="Disordered" evidence="8">
    <location>
        <begin position="1"/>
        <end position="30"/>
    </location>
</feature>
<evidence type="ECO:0000313" key="10">
    <source>
        <dbReference type="Proteomes" id="UP000642993"/>
    </source>
</evidence>
<dbReference type="Proteomes" id="UP000642993">
    <property type="component" value="Unassembled WGS sequence"/>
</dbReference>
<keyword evidence="2 7" id="KW-0699">rRNA-binding</keyword>
<dbReference type="PANTHER" id="PTHR12899">
    <property type="entry name" value="39S RIBOSOMAL PROTEIN L18, MITOCHONDRIAL"/>
    <property type="match status" value="1"/>
</dbReference>
<accession>A0A927JBZ1</accession>
<reference evidence="9" key="1">
    <citation type="submission" date="2020-09" db="EMBL/GenBank/DDBJ databases">
        <title>Hoyosella lacisalsi sp. nov., a halotolerant actinobacterium isolated from soil of Lake Gudzhirganskoe.</title>
        <authorList>
            <person name="Yang Q."/>
            <person name="Guo P.Y."/>
            <person name="Liu S.W."/>
            <person name="Li F.N."/>
            <person name="Sun C.H."/>
        </authorList>
    </citation>
    <scope>NUCLEOTIDE SEQUENCE</scope>
    <source>
        <strain evidence="9">G463</strain>
    </source>
</reference>
<evidence type="ECO:0000256" key="5">
    <source>
        <dbReference type="ARBA" id="ARBA00023274"/>
    </source>
</evidence>
<dbReference type="InterPro" id="IPR005484">
    <property type="entry name" value="Ribosomal_uL18_bac/plant/anim"/>
</dbReference>
<dbReference type="HAMAP" id="MF_01337_B">
    <property type="entry name" value="Ribosomal_uL18_B"/>
    <property type="match status" value="1"/>
</dbReference>
<comment type="similarity">
    <text evidence="1 7">Belongs to the universal ribosomal protein uL18 family.</text>
</comment>
<dbReference type="InterPro" id="IPR057268">
    <property type="entry name" value="Ribosomal_L18"/>
</dbReference>
<dbReference type="Gene3D" id="3.30.420.100">
    <property type="match status" value="1"/>
</dbReference>
<evidence type="ECO:0000313" key="9">
    <source>
        <dbReference type="EMBL" id="MBD8506399.1"/>
    </source>
</evidence>
<evidence type="ECO:0000256" key="6">
    <source>
        <dbReference type="ARBA" id="ARBA00035197"/>
    </source>
</evidence>
<comment type="subunit">
    <text evidence="7">Part of the 50S ribosomal subunit; part of the 5S rRNA/L5/L18/L25 subcomplex. Contacts the 5S and 23S rRNAs.</text>
</comment>
<dbReference type="AlphaFoldDB" id="A0A927JBZ1"/>
<keyword evidence="4 7" id="KW-0689">Ribosomal protein</keyword>
<dbReference type="GO" id="GO:0003735">
    <property type="term" value="F:structural constituent of ribosome"/>
    <property type="evidence" value="ECO:0007669"/>
    <property type="project" value="InterPro"/>
</dbReference>
<keyword evidence="3 7" id="KW-0694">RNA-binding</keyword>
<dbReference type="Pfam" id="PF00861">
    <property type="entry name" value="Ribosomal_L18p"/>
    <property type="match status" value="1"/>
</dbReference>